<keyword evidence="1" id="KW-0808">Transferase</keyword>
<dbReference type="PANTHER" id="PTHR34069">
    <property type="entry name" value="3-OXOACYL-[ACYL-CARRIER-PROTEIN] SYNTHASE 3"/>
    <property type="match status" value="1"/>
</dbReference>
<sequence length="373" mass="40489">MARVALSGIGVSIPEASIGNEALVDCFNLWVERDNRRRAADGLEPLQKSSAAFIEHASGIRQRHVHTPDGILDPERMAPRIAARADDDLSVLAEFGARAARTALDDAGVDASEVDLVICAASHLERLYPAIGIEIQKEIGARGAAFDLSLGCSSASGGLHVAFNLLRSGAHRRALVVTPELITPHLNFRDRQTHFIFGDAATAMLVEAVGPDEERPGRFEVMDTRSWTQFSNNIRSNFSYLNRAAQDDVGVIGMEGKLIKQQGNKVFKEVTIASHRFIVDFLAEHGHTPQTVRRFWLHQANARMNGMILKLAFGEEVGHDRAPMVLDRLGNTAAAGAVVALSENHRDMTAGDFGLLCTYGAGYSLGGALLRMM</sequence>
<dbReference type="InterPro" id="IPR013751">
    <property type="entry name" value="ACP_syn_III_N"/>
</dbReference>
<dbReference type="NCBIfam" id="NF005703">
    <property type="entry name" value="PRK07515.1"/>
    <property type="match status" value="1"/>
</dbReference>
<feature type="domain" description="Beta-ketoacyl-[acyl-carrier-protein] synthase III C-terminal" evidence="3">
    <location>
        <begin position="282"/>
        <end position="372"/>
    </location>
</feature>
<name>A0A844QCX2_9HYPH</name>
<evidence type="ECO:0000259" key="4">
    <source>
        <dbReference type="Pfam" id="PF08545"/>
    </source>
</evidence>
<dbReference type="InterPro" id="IPR013747">
    <property type="entry name" value="ACP_syn_III_C"/>
</dbReference>
<evidence type="ECO:0000259" key="3">
    <source>
        <dbReference type="Pfam" id="PF08541"/>
    </source>
</evidence>
<feature type="domain" description="Beta-ketoacyl-[acyl-carrier-protein] synthase III N-terminal" evidence="4">
    <location>
        <begin position="146"/>
        <end position="212"/>
    </location>
</feature>
<dbReference type="Pfam" id="PF08541">
    <property type="entry name" value="ACP_syn_III_C"/>
    <property type="match status" value="1"/>
</dbReference>
<dbReference type="GO" id="GO:0006633">
    <property type="term" value="P:fatty acid biosynthetic process"/>
    <property type="evidence" value="ECO:0007669"/>
    <property type="project" value="InterPro"/>
</dbReference>
<evidence type="ECO:0000313" key="6">
    <source>
        <dbReference type="Proteomes" id="UP000463224"/>
    </source>
</evidence>
<evidence type="ECO:0000256" key="2">
    <source>
        <dbReference type="ARBA" id="ARBA00023315"/>
    </source>
</evidence>
<dbReference type="Proteomes" id="UP000463224">
    <property type="component" value="Unassembled WGS sequence"/>
</dbReference>
<dbReference type="SUPFAM" id="SSF53901">
    <property type="entry name" value="Thiolase-like"/>
    <property type="match status" value="2"/>
</dbReference>
<keyword evidence="6" id="KW-1185">Reference proteome</keyword>
<dbReference type="GO" id="GO:0044550">
    <property type="term" value="P:secondary metabolite biosynthetic process"/>
    <property type="evidence" value="ECO:0007669"/>
    <property type="project" value="TreeGrafter"/>
</dbReference>
<accession>A0A844QCX2</accession>
<evidence type="ECO:0000256" key="1">
    <source>
        <dbReference type="ARBA" id="ARBA00022679"/>
    </source>
</evidence>
<gene>
    <name evidence="5" type="ORF">GN330_07600</name>
</gene>
<keyword evidence="2" id="KW-0012">Acyltransferase</keyword>
<dbReference type="Gene3D" id="3.40.47.10">
    <property type="match status" value="2"/>
</dbReference>
<dbReference type="RefSeq" id="WP_156712869.1">
    <property type="nucleotide sequence ID" value="NZ_WPHG01000002.1"/>
</dbReference>
<dbReference type="GO" id="GO:0004315">
    <property type="term" value="F:3-oxoacyl-[acyl-carrier-protein] synthase activity"/>
    <property type="evidence" value="ECO:0007669"/>
    <property type="project" value="InterPro"/>
</dbReference>
<reference evidence="5 6" key="1">
    <citation type="submission" date="2019-12" db="EMBL/GenBank/DDBJ databases">
        <title>Nitratireductor arenosus sp. nov., Isolated from sea sand, Jeju island, South Korea.</title>
        <authorList>
            <person name="Kim W."/>
        </authorList>
    </citation>
    <scope>NUCLEOTIDE SEQUENCE [LARGE SCALE GENOMIC DNA]</scope>
    <source>
        <strain evidence="5 6">CAU 1489</strain>
    </source>
</reference>
<dbReference type="InterPro" id="IPR016039">
    <property type="entry name" value="Thiolase-like"/>
</dbReference>
<dbReference type="Pfam" id="PF08545">
    <property type="entry name" value="ACP_syn_III"/>
    <property type="match status" value="1"/>
</dbReference>
<dbReference type="EMBL" id="WPHG01000002">
    <property type="protein sequence ID" value="MVA97112.1"/>
    <property type="molecule type" value="Genomic_DNA"/>
</dbReference>
<organism evidence="5 6">
    <name type="scientific">Nitratireductor arenosus</name>
    <dbReference type="NCBI Taxonomy" id="2682096"/>
    <lineage>
        <taxon>Bacteria</taxon>
        <taxon>Pseudomonadati</taxon>
        <taxon>Pseudomonadota</taxon>
        <taxon>Alphaproteobacteria</taxon>
        <taxon>Hyphomicrobiales</taxon>
        <taxon>Phyllobacteriaceae</taxon>
        <taxon>Nitratireductor</taxon>
    </lineage>
</organism>
<protein>
    <submittedName>
        <fullName evidence="5">Beta-ketoacyl-ACP synthase III</fullName>
    </submittedName>
</protein>
<evidence type="ECO:0000313" key="5">
    <source>
        <dbReference type="EMBL" id="MVA97112.1"/>
    </source>
</evidence>
<dbReference type="AlphaFoldDB" id="A0A844QCX2"/>
<comment type="caution">
    <text evidence="5">The sequence shown here is derived from an EMBL/GenBank/DDBJ whole genome shotgun (WGS) entry which is preliminary data.</text>
</comment>
<dbReference type="PANTHER" id="PTHR34069:SF2">
    <property type="entry name" value="BETA-KETOACYL-[ACYL-CARRIER-PROTEIN] SYNTHASE III"/>
    <property type="match status" value="1"/>
</dbReference>
<proteinExistence type="predicted"/>
<dbReference type="CDD" id="cd00830">
    <property type="entry name" value="KAS_III"/>
    <property type="match status" value="1"/>
</dbReference>